<keyword evidence="4" id="KW-1185">Reference proteome</keyword>
<feature type="transmembrane region" description="Helical" evidence="1">
    <location>
        <begin position="282"/>
        <end position="302"/>
    </location>
</feature>
<keyword evidence="2" id="KW-0732">Signal</keyword>
<gene>
    <name evidence="3" type="ORF">SAMN05444412_11583</name>
</gene>
<feature type="transmembrane region" description="Helical" evidence="1">
    <location>
        <begin position="342"/>
        <end position="360"/>
    </location>
</feature>
<feature type="transmembrane region" description="Helical" evidence="1">
    <location>
        <begin position="243"/>
        <end position="261"/>
    </location>
</feature>
<dbReference type="Proteomes" id="UP000199663">
    <property type="component" value="Unassembled WGS sequence"/>
</dbReference>
<evidence type="ECO:0000256" key="1">
    <source>
        <dbReference type="SAM" id="Phobius"/>
    </source>
</evidence>
<evidence type="ECO:0000256" key="2">
    <source>
        <dbReference type="SAM" id="SignalP"/>
    </source>
</evidence>
<organism evidence="3 4">
    <name type="scientific">Rhodonellum ikkaensis</name>
    <dbReference type="NCBI Taxonomy" id="336829"/>
    <lineage>
        <taxon>Bacteria</taxon>
        <taxon>Pseudomonadati</taxon>
        <taxon>Bacteroidota</taxon>
        <taxon>Cytophagia</taxon>
        <taxon>Cytophagales</taxon>
        <taxon>Cytophagaceae</taxon>
        <taxon>Rhodonellum</taxon>
    </lineage>
</organism>
<feature type="signal peptide" evidence="2">
    <location>
        <begin position="1"/>
        <end position="22"/>
    </location>
</feature>
<evidence type="ECO:0000313" key="3">
    <source>
        <dbReference type="EMBL" id="SDZ45700.1"/>
    </source>
</evidence>
<protein>
    <submittedName>
        <fullName evidence="3">Protein CcmA, bactofilin family</fullName>
    </submittedName>
</protein>
<sequence length="397" mass="42447">MKNLSRLAFSAILILSISSFQTKNFQSGESILTQTPIAENFYAVGGTVTINAPVLGDLVVAGGTLFINDTIHHDVLAAGGTLHLNGVVGQDLRCVGGQVHINKDVMGDVIVAGGQVTIGKNSIVHGRLLASGGTVKIEGNVMGPVNVAAGEFVLNGTLKDELNAKCGDITINGSVAGISTLVAGDIKIGNKASFLGDVRYWDKEGDLDFGSSLEGGVNATFDPSLAIDGEGWKILGFSTLFGIFWYLGAVLVMMLLLGYFFRNTFKKAAATGMEDPGKSIGYGFLFVFGIPVLVMIAFLSLVGIPAGLILLGFYLAVVFFAATISSLLIANWIQWKNEYQWPFWKLILVAFGIFICLKLISLIPFLGWFAMLAVALVCFGAIMKSFWPEKLFLKSTY</sequence>
<accession>A0A1H3T6L8</accession>
<comment type="caution">
    <text evidence="3">The sequence shown here is derived from an EMBL/GenBank/DDBJ whole genome shotgun (WGS) entry which is preliminary data.</text>
</comment>
<reference evidence="3 4" key="1">
    <citation type="submission" date="2016-10" db="EMBL/GenBank/DDBJ databases">
        <authorList>
            <person name="Varghese N."/>
            <person name="Submissions S."/>
        </authorList>
    </citation>
    <scope>NUCLEOTIDE SEQUENCE [LARGE SCALE GENOMIC DNA]</scope>
    <source>
        <strain evidence="3 4">DSM 17997</strain>
    </source>
</reference>
<proteinExistence type="predicted"/>
<dbReference type="RefSeq" id="WP_019599335.1">
    <property type="nucleotide sequence ID" value="NZ_FNQC01000015.1"/>
</dbReference>
<feature type="chain" id="PRO_5046176680" evidence="2">
    <location>
        <begin position="23"/>
        <end position="397"/>
    </location>
</feature>
<keyword evidence="1" id="KW-0812">Transmembrane</keyword>
<keyword evidence="1" id="KW-1133">Transmembrane helix</keyword>
<dbReference type="EMBL" id="FNQC01000015">
    <property type="protein sequence ID" value="SDZ45700.1"/>
    <property type="molecule type" value="Genomic_DNA"/>
</dbReference>
<keyword evidence="1" id="KW-0472">Membrane</keyword>
<feature type="transmembrane region" description="Helical" evidence="1">
    <location>
        <begin position="308"/>
        <end position="330"/>
    </location>
</feature>
<evidence type="ECO:0000313" key="4">
    <source>
        <dbReference type="Proteomes" id="UP000199663"/>
    </source>
</evidence>
<name>A0A1H3T6L8_9BACT</name>
<feature type="transmembrane region" description="Helical" evidence="1">
    <location>
        <begin position="366"/>
        <end position="387"/>
    </location>
</feature>